<reference evidence="8" key="1">
    <citation type="submission" date="2019-03" db="EMBL/GenBank/DDBJ databases">
        <title>Long read genome sequence of the mycoparasitic Pythium oligandrum ATCC 38472 isolated from sugarbeet rhizosphere.</title>
        <authorList>
            <person name="Gaulin E."/>
        </authorList>
    </citation>
    <scope>NUCLEOTIDE SEQUENCE</scope>
    <source>
        <strain evidence="8">ATCC 38472_TT</strain>
    </source>
</reference>
<keyword evidence="1" id="KW-0479">Metal-binding</keyword>
<dbReference type="InterPro" id="IPR000306">
    <property type="entry name" value="Znf_FYVE"/>
</dbReference>
<dbReference type="GO" id="GO:0008270">
    <property type="term" value="F:zinc ion binding"/>
    <property type="evidence" value="ECO:0007669"/>
    <property type="project" value="UniProtKB-KW"/>
</dbReference>
<organism evidence="8 9">
    <name type="scientific">Pythium oligandrum</name>
    <name type="common">Mycoparasitic fungus</name>
    <dbReference type="NCBI Taxonomy" id="41045"/>
    <lineage>
        <taxon>Eukaryota</taxon>
        <taxon>Sar</taxon>
        <taxon>Stramenopiles</taxon>
        <taxon>Oomycota</taxon>
        <taxon>Peronosporomycetes</taxon>
        <taxon>Pythiales</taxon>
        <taxon>Pythiaceae</taxon>
        <taxon>Pythium</taxon>
    </lineage>
</organism>
<feature type="region of interest" description="Disordered" evidence="6">
    <location>
        <begin position="135"/>
        <end position="154"/>
    </location>
</feature>
<dbReference type="PROSITE" id="PS50178">
    <property type="entry name" value="ZF_FYVE"/>
    <property type="match status" value="1"/>
</dbReference>
<dbReference type="GO" id="GO:0043328">
    <property type="term" value="P:protein transport to vacuole involved in ubiquitin-dependent protein catabolic process via the multivesicular body sorting pathway"/>
    <property type="evidence" value="ECO:0007669"/>
    <property type="project" value="TreeGrafter"/>
</dbReference>
<evidence type="ECO:0000256" key="2">
    <source>
        <dbReference type="ARBA" id="ARBA00022771"/>
    </source>
</evidence>
<comment type="caution">
    <text evidence="8">The sequence shown here is derived from an EMBL/GenBank/DDBJ whole genome shotgun (WGS) entry which is preliminary data.</text>
</comment>
<feature type="coiled-coil region" evidence="5">
    <location>
        <begin position="510"/>
        <end position="547"/>
    </location>
</feature>
<evidence type="ECO:0000256" key="6">
    <source>
        <dbReference type="SAM" id="MobiDB-lite"/>
    </source>
</evidence>
<dbReference type="GO" id="GO:0043130">
    <property type="term" value="F:ubiquitin binding"/>
    <property type="evidence" value="ECO:0007669"/>
    <property type="project" value="TreeGrafter"/>
</dbReference>
<evidence type="ECO:0000313" key="9">
    <source>
        <dbReference type="Proteomes" id="UP000794436"/>
    </source>
</evidence>
<dbReference type="InterPro" id="IPR017455">
    <property type="entry name" value="Znf_FYVE-rel"/>
</dbReference>
<dbReference type="SMART" id="SM00064">
    <property type="entry name" value="FYVE"/>
    <property type="match status" value="1"/>
</dbReference>
<protein>
    <recommendedName>
        <fullName evidence="7">FYVE-type domain-containing protein</fullName>
    </recommendedName>
</protein>
<dbReference type="OrthoDB" id="194358at2759"/>
<feature type="domain" description="FYVE-type" evidence="7">
    <location>
        <begin position="359"/>
        <end position="420"/>
    </location>
</feature>
<dbReference type="AlphaFoldDB" id="A0A8K1CB96"/>
<proteinExistence type="predicted"/>
<dbReference type="Gene3D" id="1.25.40.20">
    <property type="entry name" value="Ankyrin repeat-containing domain"/>
    <property type="match status" value="1"/>
</dbReference>
<feature type="region of interest" description="Disordered" evidence="6">
    <location>
        <begin position="178"/>
        <end position="222"/>
    </location>
</feature>
<keyword evidence="5" id="KW-0175">Coiled coil</keyword>
<dbReference type="SUPFAM" id="SSF57903">
    <property type="entry name" value="FYVE/PHD zinc finger"/>
    <property type="match status" value="1"/>
</dbReference>
<accession>A0A8K1CB96</accession>
<dbReference type="PANTHER" id="PTHR47794:SF1">
    <property type="entry name" value="VACUOLAR PROTEIN SORTING-ASSOCIATED PROTEIN 27"/>
    <property type="match status" value="1"/>
</dbReference>
<dbReference type="InterPro" id="IPR013083">
    <property type="entry name" value="Znf_RING/FYVE/PHD"/>
</dbReference>
<evidence type="ECO:0000256" key="4">
    <source>
        <dbReference type="PROSITE-ProRule" id="PRU00091"/>
    </source>
</evidence>
<dbReference type="FunFam" id="3.30.40.10:FF:000345">
    <property type="entry name" value="Vacuolar protein sorting-associated protein 27"/>
    <property type="match status" value="1"/>
</dbReference>
<dbReference type="PANTHER" id="PTHR47794">
    <property type="entry name" value="VACUOLAR PROTEIN SORTING-ASSOCIATED PROTEIN 27"/>
    <property type="match status" value="1"/>
</dbReference>
<evidence type="ECO:0000313" key="8">
    <source>
        <dbReference type="EMBL" id="TMW60141.1"/>
    </source>
</evidence>
<dbReference type="Pfam" id="PF01363">
    <property type="entry name" value="FYVE"/>
    <property type="match status" value="1"/>
</dbReference>
<keyword evidence="3" id="KW-0862">Zinc</keyword>
<evidence type="ECO:0000259" key="7">
    <source>
        <dbReference type="PROSITE" id="PS50178"/>
    </source>
</evidence>
<feature type="compositionally biased region" description="Basic and acidic residues" evidence="6">
    <location>
        <begin position="342"/>
        <end position="361"/>
    </location>
</feature>
<dbReference type="InterPro" id="IPR036770">
    <property type="entry name" value="Ankyrin_rpt-contain_sf"/>
</dbReference>
<dbReference type="Proteomes" id="UP000794436">
    <property type="component" value="Unassembled WGS sequence"/>
</dbReference>
<gene>
    <name evidence="8" type="ORF">Poli38472_000183</name>
</gene>
<feature type="compositionally biased region" description="Low complexity" evidence="6">
    <location>
        <begin position="185"/>
        <end position="222"/>
    </location>
</feature>
<dbReference type="InterPro" id="IPR011011">
    <property type="entry name" value="Znf_FYVE_PHD"/>
</dbReference>
<keyword evidence="9" id="KW-1185">Reference proteome</keyword>
<name>A0A8K1CB96_PYTOL</name>
<dbReference type="EMBL" id="SPLM01000108">
    <property type="protein sequence ID" value="TMW60141.1"/>
    <property type="molecule type" value="Genomic_DNA"/>
</dbReference>
<evidence type="ECO:0000256" key="5">
    <source>
        <dbReference type="SAM" id="Coils"/>
    </source>
</evidence>
<dbReference type="GO" id="GO:0033565">
    <property type="term" value="C:ESCRT-0 complex"/>
    <property type="evidence" value="ECO:0007669"/>
    <property type="project" value="TreeGrafter"/>
</dbReference>
<evidence type="ECO:0000256" key="1">
    <source>
        <dbReference type="ARBA" id="ARBA00022723"/>
    </source>
</evidence>
<evidence type="ECO:0000256" key="3">
    <source>
        <dbReference type="ARBA" id="ARBA00022833"/>
    </source>
</evidence>
<dbReference type="GO" id="GO:0006623">
    <property type="term" value="P:protein targeting to vacuole"/>
    <property type="evidence" value="ECO:0007669"/>
    <property type="project" value="TreeGrafter"/>
</dbReference>
<dbReference type="CDD" id="cd15760">
    <property type="entry name" value="FYVE_scVPS27p_like"/>
    <property type="match status" value="1"/>
</dbReference>
<feature type="region of interest" description="Disordered" evidence="6">
    <location>
        <begin position="310"/>
        <end position="361"/>
    </location>
</feature>
<dbReference type="GO" id="GO:0032266">
    <property type="term" value="F:phosphatidylinositol-3-phosphate binding"/>
    <property type="evidence" value="ECO:0007669"/>
    <property type="project" value="TreeGrafter"/>
</dbReference>
<sequence>MPTNSEAIRLAEASDWRGLQRLIEKAPEYAQEMGDYGMLPIHWACTESHVPVTLLIRLLAAYPEGAKLKNDAELLPLHIAIRARVEPDWLEKLLEVYPESVHVDAPENMSVMELADHVGLDMDCIKVLHSALERCPNQEEDSESDQPEMDEDWQNRLSPAGLSKITPAIHGGAIVHPSKQISPVSPAHSLRSAASSAGGRLSSPRDQLVSPSSSSSSEANSVCSAPIPRTVAPLHKQMAGPFQRKHSLDYLAHAAAAAAAARQHQEMLMRSRLVTTHAQQQSMSRLGSRHQSLPVIPSFEHIKFDIQQYAGSSNHSSDEEDNNRQGRRSSVKSLGGSRSKKRNSDPPRDARNFESPPEWKRDDECSICRASFGVFKHRHHCRNCGKSICSQHSADKKLTMESKGFTTPQRVCVTCYAMITHKQSTQSNQFDPLLDGATISGPVAAFHLQQQWQQHQHHQHSPSIQPAPTGNGLSCGDSMFSLASTTASTAPSAMTHKEKSVETWLMQNQMNELRHLVAQQQKQIEHLTQTNMQMQQQILEQEELKAETMLLITQLMTRVSVLELEKTNSMDGRLSHSS</sequence>
<dbReference type="Gene3D" id="3.30.40.10">
    <property type="entry name" value="Zinc/RING finger domain, C3HC4 (zinc finger)"/>
    <property type="match status" value="1"/>
</dbReference>
<keyword evidence="2 4" id="KW-0863">Zinc-finger</keyword>
<feature type="compositionally biased region" description="Acidic residues" evidence="6">
    <location>
        <begin position="138"/>
        <end position="152"/>
    </location>
</feature>